<feature type="compositionally biased region" description="Basic and acidic residues" evidence="1">
    <location>
        <begin position="111"/>
        <end position="125"/>
    </location>
</feature>
<evidence type="ECO:0000313" key="3">
    <source>
        <dbReference type="Proteomes" id="UP000824596"/>
    </source>
</evidence>
<evidence type="ECO:0000256" key="1">
    <source>
        <dbReference type="SAM" id="MobiDB-lite"/>
    </source>
</evidence>
<keyword evidence="3" id="KW-1185">Reference proteome</keyword>
<sequence>MVSSAAAIPGEINYCYFNLPLGRLPTPPVFRLAFPTLSSAAMAHEGDGGGDDDDDDDDDDENDNRAISPSRRSWMPDDGAVADVSPASTTVLHGAKTAATPSPTMPRPRWHGVDPPRPPRDGFDSRFWKWRSRSTKSTSEMDAGDFSSACSPPSASAPGWHALHLDAAAPPPLSPFLSESAHVLSLQNPPGFAMPYQSAEKLVAPPPSFPEWPPRDGRVDEDASQRTVVRVPSAAAASAAAVSSSTTSASSWHLHGRRWLSKARREVEFKFRPRNRQELYAAKNVDSPAAHQKYRSAFHTTDHDDDEDAVLPAATDGLRRWLRPNHSHHHSVGGSGRSATRPKDDSGTVRVSRKLFGRAPWHRRGSAGSFGDSARDLLQRGTPPATPMSTYTMASTGLADSFKSAISQFPGGEAVRVSTPPLDEDTADGKPRGFFTCTTPPSDTQASPAPPPSTSPILAPSPRPGIHGAAFRGSSLSAPTREWWEVSPQRALRRGPRPLAAGPVASRGAGAGGGSNFQFDVPEHLPNSPLCPAHSRHKSGGTGVCVYHGRGKAKSLLRDADRVSAAETSLSHGYESAMP</sequence>
<dbReference type="RefSeq" id="XP_044724168.1">
    <property type="nucleotide sequence ID" value="XM_044860535.1"/>
</dbReference>
<dbReference type="GeneID" id="68351193"/>
<evidence type="ECO:0000313" key="2">
    <source>
        <dbReference type="EMBL" id="KAH0966655.1"/>
    </source>
</evidence>
<feature type="region of interest" description="Disordered" evidence="1">
    <location>
        <begin position="413"/>
        <end position="474"/>
    </location>
</feature>
<feature type="compositionally biased region" description="Low complexity" evidence="1">
    <location>
        <begin position="497"/>
        <end position="508"/>
    </location>
</feature>
<feature type="region of interest" description="Disordered" evidence="1">
    <location>
        <begin position="41"/>
        <end position="125"/>
    </location>
</feature>
<feature type="compositionally biased region" description="Basic residues" evidence="1">
    <location>
        <begin position="322"/>
        <end position="331"/>
    </location>
</feature>
<feature type="region of interest" description="Disordered" evidence="1">
    <location>
        <begin position="322"/>
        <end position="349"/>
    </location>
</feature>
<name>A0A9P8N4E9_9HYPO</name>
<organism evidence="2 3">
    <name type="scientific">Hirsutella rhossiliensis</name>
    <dbReference type="NCBI Taxonomy" id="111463"/>
    <lineage>
        <taxon>Eukaryota</taxon>
        <taxon>Fungi</taxon>
        <taxon>Dikarya</taxon>
        <taxon>Ascomycota</taxon>
        <taxon>Pezizomycotina</taxon>
        <taxon>Sordariomycetes</taxon>
        <taxon>Hypocreomycetidae</taxon>
        <taxon>Hypocreales</taxon>
        <taxon>Ophiocordycipitaceae</taxon>
        <taxon>Hirsutella</taxon>
    </lineage>
</organism>
<feature type="compositionally biased region" description="Pro residues" evidence="1">
    <location>
        <begin position="448"/>
        <end position="463"/>
    </location>
</feature>
<dbReference type="OrthoDB" id="3648773at2759"/>
<dbReference type="EMBL" id="JAIZPD010000002">
    <property type="protein sequence ID" value="KAH0966655.1"/>
    <property type="molecule type" value="Genomic_DNA"/>
</dbReference>
<feature type="region of interest" description="Disordered" evidence="1">
    <location>
        <begin position="138"/>
        <end position="160"/>
    </location>
</feature>
<feature type="compositionally biased region" description="Low complexity" evidence="1">
    <location>
        <begin position="438"/>
        <end position="447"/>
    </location>
</feature>
<feature type="compositionally biased region" description="Acidic residues" evidence="1">
    <location>
        <begin position="48"/>
        <end position="62"/>
    </location>
</feature>
<proteinExistence type="predicted"/>
<accession>A0A9P8N4E9</accession>
<dbReference type="Proteomes" id="UP000824596">
    <property type="component" value="Unassembled WGS sequence"/>
</dbReference>
<feature type="region of interest" description="Disordered" evidence="1">
    <location>
        <begin position="197"/>
        <end position="226"/>
    </location>
</feature>
<gene>
    <name evidence="2" type="ORF">HRG_02064</name>
</gene>
<protein>
    <submittedName>
        <fullName evidence="2">Uncharacterized protein</fullName>
    </submittedName>
</protein>
<comment type="caution">
    <text evidence="2">The sequence shown here is derived from an EMBL/GenBank/DDBJ whole genome shotgun (WGS) entry which is preliminary data.</text>
</comment>
<dbReference type="AlphaFoldDB" id="A0A9P8N4E9"/>
<feature type="region of interest" description="Disordered" evidence="1">
    <location>
        <begin position="494"/>
        <end position="518"/>
    </location>
</feature>
<feature type="compositionally biased region" description="Low complexity" evidence="1">
    <location>
        <begin position="147"/>
        <end position="158"/>
    </location>
</feature>
<reference evidence="2" key="1">
    <citation type="submission" date="2021-09" db="EMBL/GenBank/DDBJ databases">
        <title>A high-quality genome of the endoparasitic fungus Hirsutella rhossiliensis with a comparison of Hirsutella genomes reveals transposable elements contributing to genome size variation.</title>
        <authorList>
            <person name="Lin R."/>
            <person name="Jiao Y."/>
            <person name="Sun X."/>
            <person name="Ling J."/>
            <person name="Xie B."/>
            <person name="Cheng X."/>
        </authorList>
    </citation>
    <scope>NUCLEOTIDE SEQUENCE</scope>
    <source>
        <strain evidence="2">HR02</strain>
    </source>
</reference>
<feature type="compositionally biased region" description="Basic and acidic residues" evidence="1">
    <location>
        <begin position="213"/>
        <end position="224"/>
    </location>
</feature>